<evidence type="ECO:0000313" key="1">
    <source>
        <dbReference type="EMBL" id="KAH6650351.1"/>
    </source>
</evidence>
<keyword evidence="2" id="KW-1185">Reference proteome</keyword>
<evidence type="ECO:0000313" key="2">
    <source>
        <dbReference type="Proteomes" id="UP000724584"/>
    </source>
</evidence>
<proteinExistence type="predicted"/>
<reference evidence="1 2" key="1">
    <citation type="journal article" date="2021" name="Nat. Commun.">
        <title>Genetic determinants of endophytism in the Arabidopsis root mycobiome.</title>
        <authorList>
            <person name="Mesny F."/>
            <person name="Miyauchi S."/>
            <person name="Thiergart T."/>
            <person name="Pickel B."/>
            <person name="Atanasova L."/>
            <person name="Karlsson M."/>
            <person name="Huettel B."/>
            <person name="Barry K.W."/>
            <person name="Haridas S."/>
            <person name="Chen C."/>
            <person name="Bauer D."/>
            <person name="Andreopoulos W."/>
            <person name="Pangilinan J."/>
            <person name="LaButti K."/>
            <person name="Riley R."/>
            <person name="Lipzen A."/>
            <person name="Clum A."/>
            <person name="Drula E."/>
            <person name="Henrissat B."/>
            <person name="Kohler A."/>
            <person name="Grigoriev I.V."/>
            <person name="Martin F.M."/>
            <person name="Hacquard S."/>
        </authorList>
    </citation>
    <scope>NUCLEOTIDE SEQUENCE [LARGE SCALE GENOMIC DNA]</scope>
    <source>
        <strain evidence="1 2">MPI-SDFR-AT-0079</strain>
    </source>
</reference>
<organism evidence="1 2">
    <name type="scientific">Chaetomium tenue</name>
    <dbReference type="NCBI Taxonomy" id="1854479"/>
    <lineage>
        <taxon>Eukaryota</taxon>
        <taxon>Fungi</taxon>
        <taxon>Dikarya</taxon>
        <taxon>Ascomycota</taxon>
        <taxon>Pezizomycotina</taxon>
        <taxon>Sordariomycetes</taxon>
        <taxon>Sordariomycetidae</taxon>
        <taxon>Sordariales</taxon>
        <taxon>Chaetomiaceae</taxon>
        <taxon>Chaetomium</taxon>
    </lineage>
</organism>
<dbReference type="EMBL" id="JAGIZQ010000001">
    <property type="protein sequence ID" value="KAH6650351.1"/>
    <property type="molecule type" value="Genomic_DNA"/>
</dbReference>
<dbReference type="Proteomes" id="UP000724584">
    <property type="component" value="Unassembled WGS sequence"/>
</dbReference>
<sequence>MVVAVTAYLAPGNLQQRVPCSWRAQGAGGAGELLLCRGAPTARRLGVTWSLCTANWSNIILPHKAQQIHVPSNTSTHSIGTSGFQSWGRDSYTVGPHVPLLVPRGRSCERPMMGDARSPAQQWPRGPNISRLPIEGFVSKCGQKTRHTNN</sequence>
<comment type="caution">
    <text evidence="1">The sequence shown here is derived from an EMBL/GenBank/DDBJ whole genome shotgun (WGS) entry which is preliminary data.</text>
</comment>
<gene>
    <name evidence="1" type="ORF">F5144DRAFT_588848</name>
</gene>
<name>A0ACB7PS62_9PEZI</name>
<protein>
    <submittedName>
        <fullName evidence="1">Uncharacterized protein</fullName>
    </submittedName>
</protein>
<accession>A0ACB7PS62</accession>